<protein>
    <submittedName>
        <fullName evidence="1">Uncharacterized protein</fullName>
    </submittedName>
</protein>
<reference evidence="1 2" key="1">
    <citation type="journal article" date="2012" name="BMC Genomics">
        <title>Comparative genomic analysis and phylogenetic position of Theileria equi.</title>
        <authorList>
            <person name="Kappmeyer L.S."/>
            <person name="Thiagarajan M."/>
            <person name="Herndon D.R."/>
            <person name="Ramsay J.D."/>
            <person name="Caler E."/>
            <person name="Djikeng A."/>
            <person name="Gillespie J.J."/>
            <person name="Lau A.O."/>
            <person name="Roalson E.H."/>
            <person name="Silva J.C."/>
            <person name="Silva M.G."/>
            <person name="Suarez C.E."/>
            <person name="Ueti M.W."/>
            <person name="Nene V.M."/>
            <person name="Mealey R.H."/>
            <person name="Knowles D.P."/>
            <person name="Brayton K.A."/>
        </authorList>
    </citation>
    <scope>NUCLEOTIDE SEQUENCE [LARGE SCALE GENOMIC DNA]</scope>
    <source>
        <strain evidence="1 2">WA</strain>
    </source>
</reference>
<evidence type="ECO:0000313" key="2">
    <source>
        <dbReference type="Proteomes" id="UP000031512"/>
    </source>
</evidence>
<sequence length="117" mass="13184">MIDLTILRAWSGLCQLYVNTRGASEAKDSVQHAVMSQDGRDEMCLSGEFVAAPFIVYGERENGGRKKNEMCGGRDSSVYLYHPFFSFFSFTHEFSLQYIASIVGLQAQKKRLKMANV</sequence>
<dbReference type="EMBL" id="ACOU01000003">
    <property type="protein sequence ID" value="EKX73411.1"/>
    <property type="molecule type" value="Genomic_DNA"/>
</dbReference>
<dbReference type="AlphaFoldDB" id="L1LDI4"/>
<dbReference type="GeneID" id="15803018"/>
<dbReference type="KEGG" id="beq:BEWA_054670"/>
<dbReference type="VEuPathDB" id="PiroplasmaDB:BEWA_054670"/>
<keyword evidence="2" id="KW-1185">Reference proteome</keyword>
<proteinExistence type="predicted"/>
<accession>L1LDI4</accession>
<dbReference type="Proteomes" id="UP000031512">
    <property type="component" value="Unassembled WGS sequence"/>
</dbReference>
<organism evidence="1 2">
    <name type="scientific">Theileria equi strain WA</name>
    <dbReference type="NCBI Taxonomy" id="1537102"/>
    <lineage>
        <taxon>Eukaryota</taxon>
        <taxon>Sar</taxon>
        <taxon>Alveolata</taxon>
        <taxon>Apicomplexa</taxon>
        <taxon>Aconoidasida</taxon>
        <taxon>Piroplasmida</taxon>
        <taxon>Theileriidae</taxon>
        <taxon>Theileria</taxon>
    </lineage>
</organism>
<dbReference type="RefSeq" id="XP_004832863.1">
    <property type="nucleotide sequence ID" value="XM_004832806.1"/>
</dbReference>
<evidence type="ECO:0000313" key="1">
    <source>
        <dbReference type="EMBL" id="EKX73411.1"/>
    </source>
</evidence>
<gene>
    <name evidence="1" type="ORF">BEWA_054670</name>
</gene>
<comment type="caution">
    <text evidence="1">The sequence shown here is derived from an EMBL/GenBank/DDBJ whole genome shotgun (WGS) entry which is preliminary data.</text>
</comment>
<name>L1LDI4_THEEQ</name>